<evidence type="ECO:0000313" key="7">
    <source>
        <dbReference type="EMBL" id="KAF3048062.1"/>
    </source>
</evidence>
<dbReference type="OrthoDB" id="4062651at2759"/>
<feature type="compositionally biased region" description="Polar residues" evidence="5">
    <location>
        <begin position="63"/>
        <end position="80"/>
    </location>
</feature>
<dbReference type="PANTHER" id="PTHR11042:SF190">
    <property type="entry name" value="MITOSIS INHIBITOR PROTEIN KINASE MIK1"/>
    <property type="match status" value="1"/>
</dbReference>
<evidence type="ECO:0000259" key="6">
    <source>
        <dbReference type="PROSITE" id="PS50011"/>
    </source>
</evidence>
<keyword evidence="4" id="KW-0067">ATP-binding</keyword>
<sequence length="554" mass="62432">MRRNDEDRALRTPLPFQTRSIPPGQRIRAQLPDQLRNTFAVEKARLRFPAGIPRTDAHLSDSAPYQRSNEPAVSFDSSLYDNQDERLSRDLSKTPGFILTNNASTNGSDNSSHLPGRMHFPRGNRLSPLSGLNSPSSFASAFSHNSTTSFMTAHSNFGSPVLTHTISPVRRFVTIREEESTKAALPEPLLKLGEDYYEGLRRQDLLLPLDEELNWSGKGQHVIFEPNESVPLIMISRLGSSYTATVDKVLCKRIALARKTVRCPQKWRAEDALQEVYHMQNLRHFHIVQLVGTYLQGRRFSILMYPAADCHLRDFLDHASYLKNDPGFQLDHVHRLSFLASSLGCLASAIAYVHDHTTKHMDIKPQNILVKSSRHSPPTWRIYLADFGLSRSFEPGDQSQTNSHASRTPKYCSPEVYEGETRGRSADIFSLGCVFLEILTVYSGNDLDEFADYRHKLDTSFHANLDGVNDWIDLTLHPSMSKPGVHPGELLDLLRKVRNMVDREPSTRPTAQALRQFFASLQRLSQFKALSCCDQPAESYVAYNAHPAAFPSSA</sequence>
<dbReference type="Gene3D" id="3.30.200.20">
    <property type="entry name" value="Phosphorylase Kinase, domain 1"/>
    <property type="match status" value="1"/>
</dbReference>
<evidence type="ECO:0000256" key="5">
    <source>
        <dbReference type="SAM" id="MobiDB-lite"/>
    </source>
</evidence>
<dbReference type="PANTHER" id="PTHR11042">
    <property type="entry name" value="EUKARYOTIC TRANSLATION INITIATION FACTOR 2-ALPHA KINASE EIF2-ALPHA KINASE -RELATED"/>
    <property type="match status" value="1"/>
</dbReference>
<dbReference type="Proteomes" id="UP000758155">
    <property type="component" value="Unassembled WGS sequence"/>
</dbReference>
<dbReference type="GO" id="GO:0110031">
    <property type="term" value="P:negative regulation of G2/MI transition of meiotic cell cycle"/>
    <property type="evidence" value="ECO:0007669"/>
    <property type="project" value="TreeGrafter"/>
</dbReference>
<feature type="region of interest" description="Disordered" evidence="5">
    <location>
        <begin position="100"/>
        <end position="127"/>
    </location>
</feature>
<keyword evidence="1" id="KW-0808">Transferase</keyword>
<feature type="region of interest" description="Disordered" evidence="5">
    <location>
        <begin position="1"/>
        <end position="22"/>
    </location>
</feature>
<keyword evidence="8" id="KW-1185">Reference proteome</keyword>
<gene>
    <name evidence="7" type="ORF">E8E12_009714</name>
</gene>
<dbReference type="InterPro" id="IPR000719">
    <property type="entry name" value="Prot_kinase_dom"/>
</dbReference>
<dbReference type="CDD" id="cd00180">
    <property type="entry name" value="PKc"/>
    <property type="match status" value="1"/>
</dbReference>
<accession>A0A9P4X295</accession>
<dbReference type="GO" id="GO:0005634">
    <property type="term" value="C:nucleus"/>
    <property type="evidence" value="ECO:0007669"/>
    <property type="project" value="TreeGrafter"/>
</dbReference>
<reference evidence="7" key="1">
    <citation type="submission" date="2019-04" db="EMBL/GenBank/DDBJ databases">
        <title>Sequencing of skin fungus with MAO and IRED activity.</title>
        <authorList>
            <person name="Marsaioli A.J."/>
            <person name="Bonatto J.M.C."/>
            <person name="Reis Junior O."/>
        </authorList>
    </citation>
    <scope>NUCLEOTIDE SEQUENCE</scope>
    <source>
        <strain evidence="7">28M1</strain>
    </source>
</reference>
<dbReference type="Gene3D" id="1.10.510.10">
    <property type="entry name" value="Transferase(Phosphotransferase) domain 1"/>
    <property type="match status" value="1"/>
</dbReference>
<dbReference type="Pfam" id="PF00069">
    <property type="entry name" value="Pkinase"/>
    <property type="match status" value="1"/>
</dbReference>
<evidence type="ECO:0000256" key="2">
    <source>
        <dbReference type="ARBA" id="ARBA00022741"/>
    </source>
</evidence>
<dbReference type="SUPFAM" id="SSF56112">
    <property type="entry name" value="Protein kinase-like (PK-like)"/>
    <property type="match status" value="1"/>
</dbReference>
<dbReference type="PROSITE" id="PS50011">
    <property type="entry name" value="PROTEIN_KINASE_DOM"/>
    <property type="match status" value="1"/>
</dbReference>
<dbReference type="InterPro" id="IPR050339">
    <property type="entry name" value="CC_SR_Kinase"/>
</dbReference>
<feature type="compositionally biased region" description="Basic and acidic residues" evidence="5">
    <location>
        <begin position="1"/>
        <end position="10"/>
    </location>
</feature>
<dbReference type="SMART" id="SM00220">
    <property type="entry name" value="S_TKc"/>
    <property type="match status" value="1"/>
</dbReference>
<feature type="compositionally biased region" description="Polar residues" evidence="5">
    <location>
        <begin position="100"/>
        <end position="113"/>
    </location>
</feature>
<feature type="domain" description="Protein kinase" evidence="6">
    <location>
        <begin position="232"/>
        <end position="518"/>
    </location>
</feature>
<dbReference type="InterPro" id="IPR011009">
    <property type="entry name" value="Kinase-like_dom_sf"/>
</dbReference>
<name>A0A9P4X295_9PLEO</name>
<dbReference type="EMBL" id="SWKV01000001">
    <property type="protein sequence ID" value="KAF3048062.1"/>
    <property type="molecule type" value="Genomic_DNA"/>
</dbReference>
<comment type="caution">
    <text evidence="7">The sequence shown here is derived from an EMBL/GenBank/DDBJ whole genome shotgun (WGS) entry which is preliminary data.</text>
</comment>
<proteinExistence type="predicted"/>
<evidence type="ECO:0000313" key="8">
    <source>
        <dbReference type="Proteomes" id="UP000758155"/>
    </source>
</evidence>
<organism evidence="7 8">
    <name type="scientific">Didymella heteroderae</name>
    <dbReference type="NCBI Taxonomy" id="1769908"/>
    <lineage>
        <taxon>Eukaryota</taxon>
        <taxon>Fungi</taxon>
        <taxon>Dikarya</taxon>
        <taxon>Ascomycota</taxon>
        <taxon>Pezizomycotina</taxon>
        <taxon>Dothideomycetes</taxon>
        <taxon>Pleosporomycetidae</taxon>
        <taxon>Pleosporales</taxon>
        <taxon>Pleosporineae</taxon>
        <taxon>Didymellaceae</taxon>
        <taxon>Didymella</taxon>
    </lineage>
</organism>
<dbReference type="GO" id="GO:0005524">
    <property type="term" value="F:ATP binding"/>
    <property type="evidence" value="ECO:0007669"/>
    <property type="project" value="UniProtKB-KW"/>
</dbReference>
<evidence type="ECO:0000256" key="4">
    <source>
        <dbReference type="ARBA" id="ARBA00022840"/>
    </source>
</evidence>
<evidence type="ECO:0000256" key="1">
    <source>
        <dbReference type="ARBA" id="ARBA00022679"/>
    </source>
</evidence>
<dbReference type="GO" id="GO:0005737">
    <property type="term" value="C:cytoplasm"/>
    <property type="evidence" value="ECO:0007669"/>
    <property type="project" value="TreeGrafter"/>
</dbReference>
<protein>
    <recommendedName>
        <fullName evidence="6">Protein kinase domain-containing protein</fullName>
    </recommendedName>
</protein>
<dbReference type="GO" id="GO:0004672">
    <property type="term" value="F:protein kinase activity"/>
    <property type="evidence" value="ECO:0007669"/>
    <property type="project" value="InterPro"/>
</dbReference>
<keyword evidence="2" id="KW-0547">Nucleotide-binding</keyword>
<feature type="region of interest" description="Disordered" evidence="5">
    <location>
        <begin position="52"/>
        <end position="80"/>
    </location>
</feature>
<dbReference type="AlphaFoldDB" id="A0A9P4X295"/>
<keyword evidence="3" id="KW-0418">Kinase</keyword>
<evidence type="ECO:0000256" key="3">
    <source>
        <dbReference type="ARBA" id="ARBA00022777"/>
    </source>
</evidence>